<feature type="transmembrane region" description="Helical" evidence="7">
    <location>
        <begin position="104"/>
        <end position="127"/>
    </location>
</feature>
<evidence type="ECO:0000259" key="8">
    <source>
        <dbReference type="Pfam" id="PF06916"/>
    </source>
</evidence>
<evidence type="ECO:0000313" key="11">
    <source>
        <dbReference type="WBParaSite" id="HNAJ_0001118001-mRNA-1"/>
    </source>
</evidence>
<dbReference type="STRING" id="102285.A0A0R3TTX0"/>
<reference evidence="9 10" key="2">
    <citation type="submission" date="2018-11" db="EMBL/GenBank/DDBJ databases">
        <authorList>
            <consortium name="Pathogen Informatics"/>
        </authorList>
    </citation>
    <scope>NUCLEOTIDE SEQUENCE [LARGE SCALE GENOMIC DNA]</scope>
</reference>
<comment type="subcellular location">
    <subcellularLocation>
        <location evidence="1">Membrane</location>
        <topology evidence="1">Single-pass membrane protein</topology>
    </subcellularLocation>
</comment>
<keyword evidence="3 7" id="KW-1133">Transmembrane helix</keyword>
<feature type="transmembrane region" description="Helical" evidence="7">
    <location>
        <begin position="147"/>
        <end position="166"/>
    </location>
</feature>
<feature type="compositionally biased region" description="Basic residues" evidence="6">
    <location>
        <begin position="336"/>
        <end position="349"/>
    </location>
</feature>
<evidence type="ECO:0000256" key="7">
    <source>
        <dbReference type="SAM" id="Phobius"/>
    </source>
</evidence>
<proteinExistence type="predicted"/>
<dbReference type="PANTHER" id="PTHR21377">
    <property type="entry name" value="PROTEIN FAM210B, MITOCHONDRIAL"/>
    <property type="match status" value="1"/>
</dbReference>
<keyword evidence="5 7" id="KW-0472">Membrane</keyword>
<keyword evidence="4" id="KW-0175">Coiled coil</keyword>
<dbReference type="WBParaSite" id="HNAJ_0001118001-mRNA-1">
    <property type="protein sequence ID" value="HNAJ_0001118001-mRNA-1"/>
    <property type="gene ID" value="HNAJ_0001118001"/>
</dbReference>
<accession>A0A0R3TTX0</accession>
<evidence type="ECO:0000256" key="5">
    <source>
        <dbReference type="ARBA" id="ARBA00023136"/>
    </source>
</evidence>
<evidence type="ECO:0000256" key="6">
    <source>
        <dbReference type="SAM" id="MobiDB-lite"/>
    </source>
</evidence>
<feature type="region of interest" description="Disordered" evidence="6">
    <location>
        <begin position="322"/>
        <end position="349"/>
    </location>
</feature>
<dbReference type="InterPro" id="IPR009688">
    <property type="entry name" value="FAM210A/B-like_dom"/>
</dbReference>
<dbReference type="AlphaFoldDB" id="A0A0R3TTX0"/>
<dbReference type="Pfam" id="PF06916">
    <property type="entry name" value="FAM210A-B_dom"/>
    <property type="match status" value="2"/>
</dbReference>
<feature type="domain" description="DUF1279" evidence="8">
    <location>
        <begin position="96"/>
        <end position="180"/>
    </location>
</feature>
<dbReference type="OrthoDB" id="5874039at2759"/>
<evidence type="ECO:0000256" key="1">
    <source>
        <dbReference type="ARBA" id="ARBA00004167"/>
    </source>
</evidence>
<evidence type="ECO:0000256" key="2">
    <source>
        <dbReference type="ARBA" id="ARBA00022692"/>
    </source>
</evidence>
<dbReference type="GO" id="GO:0016020">
    <property type="term" value="C:membrane"/>
    <property type="evidence" value="ECO:0007669"/>
    <property type="project" value="UniProtKB-SubCell"/>
</dbReference>
<keyword evidence="2 7" id="KW-0812">Transmembrane</keyword>
<feature type="compositionally biased region" description="Basic and acidic residues" evidence="6">
    <location>
        <begin position="322"/>
        <end position="335"/>
    </location>
</feature>
<gene>
    <name evidence="9" type="ORF">HNAJ_LOCUS11170</name>
</gene>
<protein>
    <submittedName>
        <fullName evidence="11">DUF1279 domain-containing protein</fullName>
    </submittedName>
</protein>
<organism evidence="11">
    <name type="scientific">Rodentolepis nana</name>
    <name type="common">Dwarf tapeworm</name>
    <name type="synonym">Hymenolepis nana</name>
    <dbReference type="NCBI Taxonomy" id="102285"/>
    <lineage>
        <taxon>Eukaryota</taxon>
        <taxon>Metazoa</taxon>
        <taxon>Spiralia</taxon>
        <taxon>Lophotrochozoa</taxon>
        <taxon>Platyhelminthes</taxon>
        <taxon>Cestoda</taxon>
        <taxon>Eucestoda</taxon>
        <taxon>Cyclophyllidea</taxon>
        <taxon>Hymenolepididae</taxon>
        <taxon>Rodentolepis</taxon>
    </lineage>
</organism>
<dbReference type="PANTHER" id="PTHR21377:SF1">
    <property type="entry name" value="PROTEIN FAM210A"/>
    <property type="match status" value="1"/>
</dbReference>
<dbReference type="EMBL" id="UZAE01013414">
    <property type="protein sequence ID" value="VDO09736.1"/>
    <property type="molecule type" value="Genomic_DNA"/>
</dbReference>
<dbReference type="GO" id="GO:0005739">
    <property type="term" value="C:mitochondrion"/>
    <property type="evidence" value="ECO:0007669"/>
    <property type="project" value="TreeGrafter"/>
</dbReference>
<evidence type="ECO:0000256" key="3">
    <source>
        <dbReference type="ARBA" id="ARBA00022989"/>
    </source>
</evidence>
<evidence type="ECO:0000256" key="4">
    <source>
        <dbReference type="ARBA" id="ARBA00023054"/>
    </source>
</evidence>
<evidence type="ECO:0000313" key="10">
    <source>
        <dbReference type="Proteomes" id="UP000278807"/>
    </source>
</evidence>
<evidence type="ECO:0000313" key="9">
    <source>
        <dbReference type="EMBL" id="VDO09736.1"/>
    </source>
</evidence>
<reference evidence="11" key="1">
    <citation type="submission" date="2017-02" db="UniProtKB">
        <authorList>
            <consortium name="WormBaseParasite"/>
        </authorList>
    </citation>
    <scope>IDENTIFICATION</scope>
</reference>
<sequence>MFGSLHRRGFTFLKCGTERFFFNDFCYTVGSSFHPSRLNLHLTPLYQLHQHSTSFPPKNYCKSGVYFQRMNFLSSQSEPPKPSASDASDEKVSLVQRFKNAYKVYGKVLIVVHGVTSVAWLSLFYLIAYSGLDVISVLRGVKYLDWVIEPMLSHGLGLWASALILYKLSAPFRYLATLATSRFVIRSMRACGMAPPLAEEDRLRNLARQGVRLSRKRIIQSRDRVRVRLRSVSFKHRPKKPPSYGLNIQELMMNLSAPEWMMKPFKVAGGSAGVFATAYVLYKVFGPLRYMLTLWLTPVIVHRMRSMGRLPPLSEQDRLRNLAKEGAKLTQERFRQGRRRKQRKRSSKR</sequence>
<dbReference type="InterPro" id="IPR045866">
    <property type="entry name" value="FAM210A/B-like"/>
</dbReference>
<keyword evidence="10" id="KW-1185">Reference proteome</keyword>
<feature type="domain" description="DUF1279" evidence="8">
    <location>
        <begin position="245"/>
        <end position="299"/>
    </location>
</feature>
<name>A0A0R3TTX0_RODNA</name>
<dbReference type="Proteomes" id="UP000278807">
    <property type="component" value="Unassembled WGS sequence"/>
</dbReference>